<dbReference type="InterPro" id="IPR001647">
    <property type="entry name" value="HTH_TetR"/>
</dbReference>
<dbReference type="PANTHER" id="PTHR30055">
    <property type="entry name" value="HTH-TYPE TRANSCRIPTIONAL REGULATOR RUTR"/>
    <property type="match status" value="1"/>
</dbReference>
<dbReference type="PANTHER" id="PTHR30055:SF234">
    <property type="entry name" value="HTH-TYPE TRANSCRIPTIONAL REGULATOR BETI"/>
    <property type="match status" value="1"/>
</dbReference>
<protein>
    <submittedName>
        <fullName evidence="6">TetR/AcrR family transcriptional regulator</fullName>
    </submittedName>
</protein>
<evidence type="ECO:0000256" key="3">
    <source>
        <dbReference type="ARBA" id="ARBA00023163"/>
    </source>
</evidence>
<evidence type="ECO:0000256" key="4">
    <source>
        <dbReference type="PROSITE-ProRule" id="PRU00335"/>
    </source>
</evidence>
<feature type="domain" description="HTH tetR-type" evidence="5">
    <location>
        <begin position="2"/>
        <end position="62"/>
    </location>
</feature>
<dbReference type="GO" id="GO:0003700">
    <property type="term" value="F:DNA-binding transcription factor activity"/>
    <property type="evidence" value="ECO:0007669"/>
    <property type="project" value="TreeGrafter"/>
</dbReference>
<name>A0AAF1C6G7_9CHRO</name>
<dbReference type="AlphaFoldDB" id="A0AAF1C6G7"/>
<dbReference type="Pfam" id="PF14246">
    <property type="entry name" value="TetR_C_7"/>
    <property type="match status" value="1"/>
</dbReference>
<evidence type="ECO:0000313" key="6">
    <source>
        <dbReference type="EMBL" id="WPF88959.1"/>
    </source>
</evidence>
<proteinExistence type="predicted"/>
<dbReference type="PRINTS" id="PR00455">
    <property type="entry name" value="HTHTETR"/>
</dbReference>
<organism evidence="6">
    <name type="scientific">Cyanobacterium aponinum AL20115</name>
    <dbReference type="NCBI Taxonomy" id="3090662"/>
    <lineage>
        <taxon>Bacteria</taxon>
        <taxon>Bacillati</taxon>
        <taxon>Cyanobacteriota</taxon>
        <taxon>Cyanophyceae</taxon>
        <taxon>Oscillatoriophycideae</taxon>
        <taxon>Chroococcales</taxon>
        <taxon>Geminocystaceae</taxon>
        <taxon>Cyanobacterium</taxon>
    </lineage>
</organism>
<dbReference type="SUPFAM" id="SSF46689">
    <property type="entry name" value="Homeodomain-like"/>
    <property type="match status" value="1"/>
</dbReference>
<dbReference type="RefSeq" id="WP_320001694.1">
    <property type="nucleotide sequence ID" value="NZ_CP138348.1"/>
</dbReference>
<evidence type="ECO:0000256" key="2">
    <source>
        <dbReference type="ARBA" id="ARBA00023125"/>
    </source>
</evidence>
<dbReference type="InterPro" id="IPR050109">
    <property type="entry name" value="HTH-type_TetR-like_transc_reg"/>
</dbReference>
<keyword evidence="2 4" id="KW-0238">DNA-binding</keyword>
<dbReference type="EMBL" id="CP138348">
    <property type="protein sequence ID" value="WPF88959.1"/>
    <property type="molecule type" value="Genomic_DNA"/>
</dbReference>
<dbReference type="PROSITE" id="PS50977">
    <property type="entry name" value="HTH_TETR_2"/>
    <property type="match status" value="1"/>
</dbReference>
<dbReference type="GO" id="GO:0000976">
    <property type="term" value="F:transcription cis-regulatory region binding"/>
    <property type="evidence" value="ECO:0007669"/>
    <property type="project" value="TreeGrafter"/>
</dbReference>
<dbReference type="Pfam" id="PF00440">
    <property type="entry name" value="TetR_N"/>
    <property type="match status" value="1"/>
</dbReference>
<sequence>MEEKAEKILQGALSQFLSYGYAGTTMDKIAKSSGVSKQTLYSHFGDKEGLFYALVSDMASRKFKLVWEKPLEGKPQLVLKNLAETIIKEVSDPLYLDFIHLIVTEVKNYPEVAQLCFKNLAKPAINQLTNYLQNSPDLTLDDPEAIAHIFVNSILHYVLTQEKLQAKKVIPLEQERLINNLITLIVTPKGNG</sequence>
<gene>
    <name evidence="6" type="ORF">SAY89_01425</name>
</gene>
<keyword evidence="1" id="KW-0805">Transcription regulation</keyword>
<feature type="DNA-binding region" description="H-T-H motif" evidence="4">
    <location>
        <begin position="25"/>
        <end position="44"/>
    </location>
</feature>
<dbReference type="InterPro" id="IPR009057">
    <property type="entry name" value="Homeodomain-like_sf"/>
</dbReference>
<evidence type="ECO:0000256" key="1">
    <source>
        <dbReference type="ARBA" id="ARBA00023015"/>
    </source>
</evidence>
<dbReference type="InterPro" id="IPR039536">
    <property type="entry name" value="TetR_C_Proteobacteria"/>
</dbReference>
<dbReference type="Gene3D" id="1.10.357.10">
    <property type="entry name" value="Tetracycline Repressor, domain 2"/>
    <property type="match status" value="1"/>
</dbReference>
<accession>A0AAF1C6G7</accession>
<evidence type="ECO:0000259" key="5">
    <source>
        <dbReference type="PROSITE" id="PS50977"/>
    </source>
</evidence>
<keyword evidence="3" id="KW-0804">Transcription</keyword>
<dbReference type="GO" id="GO:0045892">
    <property type="term" value="P:negative regulation of DNA-templated transcription"/>
    <property type="evidence" value="ECO:0007669"/>
    <property type="project" value="UniProtKB-ARBA"/>
</dbReference>
<reference evidence="6" key="1">
    <citation type="submission" date="2023-11" db="EMBL/GenBank/DDBJ databases">
        <title>Genome sequence of Cyanobacterium aponinum BCRC AL20115.</title>
        <authorList>
            <person name="Chang H.-Y."/>
            <person name="Lin K.-M."/>
            <person name="Hsueh H.-T."/>
            <person name="Chu H.-A."/>
            <person name="Kuo C.-H."/>
        </authorList>
    </citation>
    <scope>NUCLEOTIDE SEQUENCE</scope>
    <source>
        <strain evidence="6">AL20115</strain>
    </source>
</reference>
<dbReference type="FunFam" id="1.10.10.60:FF:000141">
    <property type="entry name" value="TetR family transcriptional regulator"/>
    <property type="match status" value="1"/>
</dbReference>